<keyword evidence="3 5" id="KW-0687">Ribonucleoprotein</keyword>
<dbReference type="PANTHER" id="PTHR10916">
    <property type="entry name" value="60S RIBOSOMAL PROTEIN L35/50S RIBOSOMAL PROTEIN L29"/>
    <property type="match status" value="1"/>
</dbReference>
<evidence type="ECO:0000256" key="5">
    <source>
        <dbReference type="HAMAP-Rule" id="MF_00374"/>
    </source>
</evidence>
<dbReference type="HAMAP" id="MF_00374">
    <property type="entry name" value="Ribosomal_uL29"/>
    <property type="match status" value="1"/>
</dbReference>
<keyword evidence="7" id="KW-1185">Reference proteome</keyword>
<dbReference type="GO" id="GO:0006412">
    <property type="term" value="P:translation"/>
    <property type="evidence" value="ECO:0007669"/>
    <property type="project" value="UniProtKB-UniRule"/>
</dbReference>
<dbReference type="AlphaFoldDB" id="A0A239YJ16"/>
<protein>
    <recommendedName>
        <fullName evidence="4 5">Large ribosomal subunit protein uL29</fullName>
    </recommendedName>
</protein>
<dbReference type="FunFam" id="1.10.287.310:FF:000001">
    <property type="entry name" value="50S ribosomal protein L29"/>
    <property type="match status" value="1"/>
</dbReference>
<dbReference type="InterPro" id="IPR050063">
    <property type="entry name" value="Ribosomal_protein_uL29"/>
</dbReference>
<dbReference type="GO" id="GO:0022625">
    <property type="term" value="C:cytosolic large ribosomal subunit"/>
    <property type="evidence" value="ECO:0007669"/>
    <property type="project" value="TreeGrafter"/>
</dbReference>
<dbReference type="CDD" id="cd00427">
    <property type="entry name" value="Ribosomal_L29_HIP"/>
    <property type="match status" value="1"/>
</dbReference>
<dbReference type="EMBL" id="LT906462">
    <property type="protein sequence ID" value="SNV59261.1"/>
    <property type="molecule type" value="Genomic_DNA"/>
</dbReference>
<gene>
    <name evidence="5 6" type="primary">rpmC</name>
    <name evidence="6" type="ORF">SAMEA4384403_00535</name>
</gene>
<dbReference type="RefSeq" id="WP_095086371.1">
    <property type="nucleotide sequence ID" value="NZ_BMDM01000003.1"/>
</dbReference>
<dbReference type="KEGG" id="sste:SAMEA4384403_0535"/>
<dbReference type="Gene3D" id="1.10.287.310">
    <property type="match status" value="1"/>
</dbReference>
<comment type="similarity">
    <text evidence="1 5">Belongs to the universal ribosomal protein uL29 family.</text>
</comment>
<dbReference type="GO" id="GO:0003735">
    <property type="term" value="F:structural constituent of ribosome"/>
    <property type="evidence" value="ECO:0007669"/>
    <property type="project" value="InterPro"/>
</dbReference>
<dbReference type="Pfam" id="PF00831">
    <property type="entry name" value="Ribosomal_L29"/>
    <property type="match status" value="1"/>
</dbReference>
<evidence type="ECO:0000313" key="7">
    <source>
        <dbReference type="Proteomes" id="UP000242084"/>
    </source>
</evidence>
<evidence type="ECO:0000256" key="1">
    <source>
        <dbReference type="ARBA" id="ARBA00009254"/>
    </source>
</evidence>
<dbReference type="Proteomes" id="UP000242084">
    <property type="component" value="Chromosome 1"/>
</dbReference>
<accession>A0A239YJ16</accession>
<name>A0A239YJ16_9STAP</name>
<sequence length="71" mass="8285">MKAKDIRNLTTTEIEKEIKEAKEQLFNLRFQLATGQLEETANIRKVKKTIARLKTIVREREIEEAKAADNK</sequence>
<evidence type="ECO:0000256" key="2">
    <source>
        <dbReference type="ARBA" id="ARBA00022980"/>
    </source>
</evidence>
<evidence type="ECO:0000313" key="6">
    <source>
        <dbReference type="EMBL" id="SNV59261.1"/>
    </source>
</evidence>
<dbReference type="InterPro" id="IPR036049">
    <property type="entry name" value="Ribosomal_uL29_sf"/>
</dbReference>
<evidence type="ECO:0000256" key="4">
    <source>
        <dbReference type="ARBA" id="ARBA00035204"/>
    </source>
</evidence>
<dbReference type="PANTHER" id="PTHR10916:SF0">
    <property type="entry name" value="LARGE RIBOSOMAL SUBUNIT PROTEIN UL29C"/>
    <property type="match status" value="1"/>
</dbReference>
<organism evidence="6 7">
    <name type="scientific">Mammaliicoccus stepanovicii</name>
    <dbReference type="NCBI Taxonomy" id="643214"/>
    <lineage>
        <taxon>Bacteria</taxon>
        <taxon>Bacillati</taxon>
        <taxon>Bacillota</taxon>
        <taxon>Bacilli</taxon>
        <taxon>Bacillales</taxon>
        <taxon>Staphylococcaceae</taxon>
        <taxon>Mammaliicoccus</taxon>
    </lineage>
</organism>
<dbReference type="InterPro" id="IPR001854">
    <property type="entry name" value="Ribosomal_uL29"/>
</dbReference>
<dbReference type="OrthoDB" id="9815192at2"/>
<keyword evidence="2 5" id="KW-0689">Ribosomal protein</keyword>
<dbReference type="SUPFAM" id="SSF46561">
    <property type="entry name" value="Ribosomal protein L29 (L29p)"/>
    <property type="match status" value="1"/>
</dbReference>
<proteinExistence type="inferred from homology"/>
<reference evidence="6 7" key="1">
    <citation type="submission" date="2017-06" db="EMBL/GenBank/DDBJ databases">
        <authorList>
            <consortium name="Pathogen Informatics"/>
        </authorList>
    </citation>
    <scope>NUCLEOTIDE SEQUENCE [LARGE SCALE GENOMIC DNA]</scope>
    <source>
        <strain evidence="6 7">NCTC13839</strain>
    </source>
</reference>
<dbReference type="NCBIfam" id="TIGR00012">
    <property type="entry name" value="L29"/>
    <property type="match status" value="1"/>
</dbReference>
<evidence type="ECO:0000256" key="3">
    <source>
        <dbReference type="ARBA" id="ARBA00023274"/>
    </source>
</evidence>